<gene>
    <name evidence="1" type="ORF">ENT52_03485</name>
</gene>
<accession>A0A7J3M1W0</accession>
<organism evidence="1">
    <name type="scientific">Archaeoglobus fulgidus</name>
    <dbReference type="NCBI Taxonomy" id="2234"/>
    <lineage>
        <taxon>Archaea</taxon>
        <taxon>Methanobacteriati</taxon>
        <taxon>Methanobacteriota</taxon>
        <taxon>Archaeoglobi</taxon>
        <taxon>Archaeoglobales</taxon>
        <taxon>Archaeoglobaceae</taxon>
        <taxon>Archaeoglobus</taxon>
    </lineage>
</organism>
<evidence type="ECO:0008006" key="2">
    <source>
        <dbReference type="Google" id="ProtNLM"/>
    </source>
</evidence>
<protein>
    <recommendedName>
        <fullName evidence="2">Thymidylate synthase</fullName>
    </recommendedName>
</protein>
<evidence type="ECO:0000313" key="1">
    <source>
        <dbReference type="EMBL" id="HGT82769.1"/>
    </source>
</evidence>
<sequence>MKIGVVYRKGQRKREIDLFGKFFELELYELPMDLPDLIENASDYLKLPPRTPELVISFANHADINLELIKQVSERGTRIVIISGGAKAGAYKQLKEEGERRGVSVIWEEICCTTPKLKSHEFFEHFGAPEFEVELEGDVIKEVRVLRSAFCGASYFVAEKLKGAKIDEAPSKAGYFAQIFPCLASRGPEGGIHKAGNAHKKAIEKAIKRATQGQRP</sequence>
<name>A0A7J3M1W0_ARCFL</name>
<dbReference type="InterPro" id="IPR003745">
    <property type="entry name" value="DUF166"/>
</dbReference>
<comment type="caution">
    <text evidence="1">The sequence shown here is derived from an EMBL/GenBank/DDBJ whole genome shotgun (WGS) entry which is preliminary data.</text>
</comment>
<proteinExistence type="predicted"/>
<dbReference type="AlphaFoldDB" id="A0A7J3M1W0"/>
<dbReference type="Pfam" id="PF02593">
    <property type="entry name" value="DUF166"/>
    <property type="match status" value="1"/>
</dbReference>
<reference evidence="1" key="1">
    <citation type="journal article" date="2020" name="mSystems">
        <title>Genome- and Community-Level Interaction Insights into Carbon Utilization and Element Cycling Functions of Hydrothermarchaeota in Hydrothermal Sediment.</title>
        <authorList>
            <person name="Zhou Z."/>
            <person name="Liu Y."/>
            <person name="Xu W."/>
            <person name="Pan J."/>
            <person name="Luo Z.H."/>
            <person name="Li M."/>
        </authorList>
    </citation>
    <scope>NUCLEOTIDE SEQUENCE [LARGE SCALE GENOMIC DNA]</scope>
    <source>
        <strain evidence="1">SpSt-587</strain>
    </source>
</reference>
<dbReference type="EMBL" id="DSYZ01000077">
    <property type="protein sequence ID" value="HGT82769.1"/>
    <property type="molecule type" value="Genomic_DNA"/>
</dbReference>